<accession>A0A0F7VNL3</accession>
<proteinExistence type="predicted"/>
<evidence type="ECO:0000256" key="1">
    <source>
        <dbReference type="SAM" id="MobiDB-lite"/>
    </source>
</evidence>
<evidence type="ECO:0000313" key="3">
    <source>
        <dbReference type="Proteomes" id="UP000035016"/>
    </source>
</evidence>
<name>A0A0F7VNL3_STRLW</name>
<dbReference type="AlphaFoldDB" id="A0A0F7VNL3"/>
<sequence>MTPGGGATCRHFHIGGECENCGNVVHIRRARRAKIAAQIERELPGLGDDERPRVLEERLREQAAIEVEDQVRRREQARAEKARHAEARTADQERAEREHAAAAAAETVRQALACEDCGQQQAGGLCEACGYQRRTEALIVEAGMVAATWSADLADQADIDAVAADVRASLAADIKRARRAFLDSAPPGELNADRIGAAAVLAFGALRMWRRRCRNSAAARWGAWD</sequence>
<dbReference type="Proteomes" id="UP000035016">
    <property type="component" value="Chromosome Chromosome"/>
</dbReference>
<dbReference type="KEGG" id="sle:sle_03860"/>
<reference evidence="2 3" key="1">
    <citation type="submission" date="2015-02" db="EMBL/GenBank/DDBJ databases">
        <authorList>
            <person name="Gomez-Escribano P.J."/>
        </authorList>
    </citation>
    <scope>NUCLEOTIDE SEQUENCE [LARGE SCALE GENOMIC DNA]</scope>
    <source>
        <strain evidence="3">C34 (DSM 42122 / NRRL B-24963)</strain>
    </source>
</reference>
<protein>
    <submittedName>
        <fullName evidence="2">Uncharacterized protein</fullName>
    </submittedName>
</protein>
<feature type="region of interest" description="Disordered" evidence="1">
    <location>
        <begin position="76"/>
        <end position="102"/>
    </location>
</feature>
<feature type="compositionally biased region" description="Basic and acidic residues" evidence="1">
    <location>
        <begin position="76"/>
        <end position="100"/>
    </location>
</feature>
<dbReference type="EMBL" id="LN831790">
    <property type="protein sequence ID" value="CQR59848.1"/>
    <property type="molecule type" value="Genomic_DNA"/>
</dbReference>
<organism evidence="2 3">
    <name type="scientific">Streptomyces leeuwenhoekii</name>
    <dbReference type="NCBI Taxonomy" id="1437453"/>
    <lineage>
        <taxon>Bacteria</taxon>
        <taxon>Bacillati</taxon>
        <taxon>Actinomycetota</taxon>
        <taxon>Actinomycetes</taxon>
        <taxon>Kitasatosporales</taxon>
        <taxon>Streptomycetaceae</taxon>
        <taxon>Streptomyces</taxon>
    </lineage>
</organism>
<evidence type="ECO:0000313" key="2">
    <source>
        <dbReference type="EMBL" id="CQR59848.1"/>
    </source>
</evidence>
<gene>
    <name evidence="2" type="primary">sle_03860</name>
</gene>